<keyword evidence="2" id="KW-1185">Reference proteome</keyword>
<accession>A0A0S4JR96</accession>
<feature type="non-terminal residue" evidence="1">
    <location>
        <position position="820"/>
    </location>
</feature>
<name>A0A0S4JR96_BODSA</name>
<sequence length="820" mass="84927">MSGIVSTPGSCTTGDRMSLGGVVSWMSIAVVSAQVFSASGSIMNSNIAQAASCGVSQNSITVSNLVDSTLAFSVASASTISVGSTISISQIVRSTVSIGGCSNCPSSNIQNVISFANLTDSTFIANLNFPTRSTVVSLMMLPQVTRSAVVLTVVGGASSLVQTTIAELALSGSSTLTYNDVVQNNVSLTILSASAVGSSRISVTSFSMNNSLGGFGLISSSNISIVNTNSDLDALAFAKGSNLVVQAGSIVTLRGFNGNPLPSCSSCDFTVRPSVWLSGSSLQLDVPVLNLAIANGTLQNFTLRVTRMRALSLGIIALTLVNCSIQLSSISSVYDYQLTSMPQLLVMNATTFTWAAQFIEAILPWVSATTAQVKMYSETQITVSAVSCTISSYTRSFTSINQLPMPGTTLDVQFPLSPSRCATIVTVAGLAAAGSTLRLRSTAIVTVTGAFTSNTTFFVSSWSNAFATFSSLLVANNSTVLLDLTNIVSPQLLSNPFMPLGISQYSRLEIIAPQAIFSSVWTVSGISITSGSSIFFNVPNLKLTVAALTGVGCSFTIIASTITSQGKALGNNANAQFTVTSALSSPPALNIASVVTNSGYVDVTLFATVANANLVDSLVVGLHMLNSNVTVIGPMCSLNCNNNFLVDGSLLTASSIGIRVLGRFVTVTNFNISTRNNAASITAQEIFVVGSDIVDSTLTFAIITSPTTSSFQPRSFIRSNISITLVATATISTGGRFQYSIANSFWALLLGSVALREGSAAALTTQYLSSSGAIFSPSQIPAADVLPTVLTVTGRNWESGASLSLTDYRSNVALVSSLGN</sequence>
<evidence type="ECO:0000313" key="1">
    <source>
        <dbReference type="EMBL" id="CUG92508.1"/>
    </source>
</evidence>
<proteinExistence type="predicted"/>
<reference evidence="2" key="1">
    <citation type="submission" date="2015-09" db="EMBL/GenBank/DDBJ databases">
        <authorList>
            <consortium name="Pathogen Informatics"/>
        </authorList>
    </citation>
    <scope>NUCLEOTIDE SEQUENCE [LARGE SCALE GENOMIC DNA]</scope>
    <source>
        <strain evidence="2">Lake Konstanz</strain>
    </source>
</reference>
<gene>
    <name evidence="1" type="ORF">BSAL_00205</name>
</gene>
<protein>
    <submittedName>
        <fullName evidence="1">Membrane-associated protein, putative</fullName>
    </submittedName>
</protein>
<dbReference type="VEuPathDB" id="TriTrypDB:BSAL_00205"/>
<evidence type="ECO:0000313" key="2">
    <source>
        <dbReference type="Proteomes" id="UP000051952"/>
    </source>
</evidence>
<dbReference type="AlphaFoldDB" id="A0A0S4JR96"/>
<dbReference type="Proteomes" id="UP000051952">
    <property type="component" value="Unassembled WGS sequence"/>
</dbReference>
<organism evidence="1 2">
    <name type="scientific">Bodo saltans</name>
    <name type="common">Flagellated protozoan</name>
    <dbReference type="NCBI Taxonomy" id="75058"/>
    <lineage>
        <taxon>Eukaryota</taxon>
        <taxon>Discoba</taxon>
        <taxon>Euglenozoa</taxon>
        <taxon>Kinetoplastea</taxon>
        <taxon>Metakinetoplastina</taxon>
        <taxon>Eubodonida</taxon>
        <taxon>Bodonidae</taxon>
        <taxon>Bodo</taxon>
    </lineage>
</organism>
<dbReference type="EMBL" id="CYKH01002048">
    <property type="protein sequence ID" value="CUG92508.1"/>
    <property type="molecule type" value="Genomic_DNA"/>
</dbReference>